<keyword evidence="4" id="KW-1185">Reference proteome</keyword>
<gene>
    <name evidence="3" type="ORF">BaRGS_00036255</name>
</gene>
<dbReference type="InterPro" id="IPR001910">
    <property type="entry name" value="Inosine/uridine_hydrolase_dom"/>
</dbReference>
<comment type="caution">
    <text evidence="3">The sequence shown here is derived from an EMBL/GenBank/DDBJ whole genome shotgun (WGS) entry which is preliminary data.</text>
</comment>
<proteinExistence type="inferred from homology"/>
<evidence type="ECO:0000256" key="1">
    <source>
        <dbReference type="ARBA" id="ARBA00009176"/>
    </source>
</evidence>
<dbReference type="Pfam" id="PF01156">
    <property type="entry name" value="IU_nuc_hydro"/>
    <property type="match status" value="1"/>
</dbReference>
<sequence>MIVPEGFWNFLLQDFMEKWTGKDNDKSRFLRDSLCFSIADAKTSPRRGYRTCDGYAMAAVLDKGVVTKSQAVYATVELTGQLTRGQMVVDWTNLLEKEANISLIQGLDMVKVERLLGAMV</sequence>
<evidence type="ECO:0000259" key="2">
    <source>
        <dbReference type="Pfam" id="PF01156"/>
    </source>
</evidence>
<dbReference type="Proteomes" id="UP001519460">
    <property type="component" value="Unassembled WGS sequence"/>
</dbReference>
<organism evidence="3 4">
    <name type="scientific">Batillaria attramentaria</name>
    <dbReference type="NCBI Taxonomy" id="370345"/>
    <lineage>
        <taxon>Eukaryota</taxon>
        <taxon>Metazoa</taxon>
        <taxon>Spiralia</taxon>
        <taxon>Lophotrochozoa</taxon>
        <taxon>Mollusca</taxon>
        <taxon>Gastropoda</taxon>
        <taxon>Caenogastropoda</taxon>
        <taxon>Sorbeoconcha</taxon>
        <taxon>Cerithioidea</taxon>
        <taxon>Batillariidae</taxon>
        <taxon>Batillaria</taxon>
    </lineage>
</organism>
<feature type="domain" description="Inosine/uridine-preferring nucleoside hydrolase" evidence="2">
    <location>
        <begin position="14"/>
        <end position="111"/>
    </location>
</feature>
<dbReference type="InterPro" id="IPR052775">
    <property type="entry name" value="IUN_hydrolase"/>
</dbReference>
<dbReference type="InterPro" id="IPR036452">
    <property type="entry name" value="Ribo_hydro-like"/>
</dbReference>
<dbReference type="PANTHER" id="PTHR46190:SF1">
    <property type="entry name" value="SI:CH211-201H21.5"/>
    <property type="match status" value="1"/>
</dbReference>
<dbReference type="PANTHER" id="PTHR46190">
    <property type="entry name" value="SI:CH211-201H21.5-RELATED"/>
    <property type="match status" value="1"/>
</dbReference>
<evidence type="ECO:0000313" key="3">
    <source>
        <dbReference type="EMBL" id="KAK7469724.1"/>
    </source>
</evidence>
<evidence type="ECO:0000313" key="4">
    <source>
        <dbReference type="Proteomes" id="UP001519460"/>
    </source>
</evidence>
<dbReference type="SUPFAM" id="SSF53590">
    <property type="entry name" value="Nucleoside hydrolase"/>
    <property type="match status" value="1"/>
</dbReference>
<dbReference type="EMBL" id="JACVVK020000506">
    <property type="protein sequence ID" value="KAK7469724.1"/>
    <property type="molecule type" value="Genomic_DNA"/>
</dbReference>
<dbReference type="GO" id="GO:0016799">
    <property type="term" value="F:hydrolase activity, hydrolyzing N-glycosyl compounds"/>
    <property type="evidence" value="ECO:0007669"/>
    <property type="project" value="UniProtKB-ARBA"/>
</dbReference>
<comment type="similarity">
    <text evidence="1">Belongs to the IUNH family.</text>
</comment>
<dbReference type="Gene3D" id="3.90.245.10">
    <property type="entry name" value="Ribonucleoside hydrolase-like"/>
    <property type="match status" value="1"/>
</dbReference>
<accession>A0ABD0JBY8</accession>
<reference evidence="3 4" key="1">
    <citation type="journal article" date="2023" name="Sci. Data">
        <title>Genome assembly of the Korean intertidal mud-creeper Batillaria attramentaria.</title>
        <authorList>
            <person name="Patra A.K."/>
            <person name="Ho P.T."/>
            <person name="Jun S."/>
            <person name="Lee S.J."/>
            <person name="Kim Y."/>
            <person name="Won Y.J."/>
        </authorList>
    </citation>
    <scope>NUCLEOTIDE SEQUENCE [LARGE SCALE GENOMIC DNA]</scope>
    <source>
        <strain evidence="3">Wonlab-2016</strain>
    </source>
</reference>
<name>A0ABD0JBY8_9CAEN</name>
<protein>
    <recommendedName>
        <fullName evidence="2">Inosine/uridine-preferring nucleoside hydrolase domain-containing protein</fullName>
    </recommendedName>
</protein>
<dbReference type="AlphaFoldDB" id="A0ABD0JBY8"/>